<dbReference type="EMBL" id="NFEZ01000003">
    <property type="protein sequence ID" value="PLT47056.1"/>
    <property type="molecule type" value="Genomic_DNA"/>
</dbReference>
<dbReference type="AlphaFoldDB" id="A0A2N5N9M3"/>
<reference evidence="2 3" key="1">
    <citation type="submission" date="2017-05" db="EMBL/GenBank/DDBJ databases">
        <title>Functional genome analysis of Paenibacillus pasadenensis strain R16: insights on endophytic life style and antifungal activity.</title>
        <authorList>
            <person name="Passera A."/>
            <person name="Marcolungo L."/>
            <person name="Casati P."/>
            <person name="Brasca M."/>
            <person name="Quaglino F."/>
            <person name="Delledonne M."/>
        </authorList>
    </citation>
    <scope>NUCLEOTIDE SEQUENCE [LARGE SCALE GENOMIC DNA]</scope>
    <source>
        <strain evidence="2 3">R16</strain>
    </source>
</reference>
<gene>
    <name evidence="2" type="ORF">B8V81_1280</name>
</gene>
<accession>A0A2N5N9M3</accession>
<evidence type="ECO:0008006" key="4">
    <source>
        <dbReference type="Google" id="ProtNLM"/>
    </source>
</evidence>
<evidence type="ECO:0000256" key="1">
    <source>
        <dbReference type="SAM" id="MobiDB-lite"/>
    </source>
</evidence>
<dbReference type="RefSeq" id="WP_101807984.1">
    <property type="nucleotide sequence ID" value="NZ_NFEZ01000003.1"/>
</dbReference>
<dbReference type="Proteomes" id="UP000234789">
    <property type="component" value="Unassembled WGS sequence"/>
</dbReference>
<protein>
    <recommendedName>
        <fullName evidence="4">Oxidoreductase molybdopterin-binding domain-containing protein</fullName>
    </recommendedName>
</protein>
<evidence type="ECO:0000313" key="3">
    <source>
        <dbReference type="Proteomes" id="UP000234789"/>
    </source>
</evidence>
<proteinExistence type="predicted"/>
<feature type="region of interest" description="Disordered" evidence="1">
    <location>
        <begin position="144"/>
        <end position="163"/>
    </location>
</feature>
<evidence type="ECO:0000313" key="2">
    <source>
        <dbReference type="EMBL" id="PLT47056.1"/>
    </source>
</evidence>
<comment type="caution">
    <text evidence="2">The sequence shown here is derived from an EMBL/GenBank/DDBJ whole genome shotgun (WGS) entry which is preliminary data.</text>
</comment>
<keyword evidence="3" id="KW-1185">Reference proteome</keyword>
<sequence length="163" mass="17959">MAKEIEIRQQRRGVRAAAPESLSARMMAEQAGAVFPLLERVPDGSGEAFGLIDWHRGWLEQAAAAGREDVVAAPTHVKVVADDRFEAVISWREAAQAAFLFAREGVPLEREGPLRLYVPDGSSKCLNVKRVVSLTLLEEPELGGDAAYGFKSDFSPEDLRKRR</sequence>
<organism evidence="2 3">
    <name type="scientific">Paenibacillus pasadenensis</name>
    <dbReference type="NCBI Taxonomy" id="217090"/>
    <lineage>
        <taxon>Bacteria</taxon>
        <taxon>Bacillati</taxon>
        <taxon>Bacillota</taxon>
        <taxon>Bacilli</taxon>
        <taxon>Bacillales</taxon>
        <taxon>Paenibacillaceae</taxon>
        <taxon>Paenibacillus</taxon>
    </lineage>
</organism>
<name>A0A2N5N9M3_9BACL</name>